<feature type="compositionally biased region" description="Polar residues" evidence="2">
    <location>
        <begin position="163"/>
        <end position="181"/>
    </location>
</feature>
<dbReference type="InterPro" id="IPR036322">
    <property type="entry name" value="WD40_repeat_dom_sf"/>
</dbReference>
<evidence type="ECO:0000256" key="2">
    <source>
        <dbReference type="SAM" id="MobiDB-lite"/>
    </source>
</evidence>
<feature type="region of interest" description="Disordered" evidence="2">
    <location>
        <begin position="163"/>
        <end position="205"/>
    </location>
</feature>
<proteinExistence type="inferred from homology"/>
<dbReference type="SUPFAM" id="SSF50978">
    <property type="entry name" value="WD40 repeat-like"/>
    <property type="match status" value="1"/>
</dbReference>
<evidence type="ECO:0008006" key="7">
    <source>
        <dbReference type="Google" id="ProtNLM"/>
    </source>
</evidence>
<sequence length="1518" mass="169596">MGDPLDLSDSEDYGGHDDHHGDYSQRMEELFDDADDDSKDDGDDELTDEEEGFLYTGMDAEDSSVGYRQQLRDVLEQNEDEEYKLNADEVERSLALDSDARASVDDEEKLLQRDDSNSLLHYSSGTTSIPPSRVTSPGIQSLKLYRPFLDHTVSRLRSYTPQPSISPVNKAVTPSSHFTIASPSPSQFSSMSRLSSSSNPRNIQSDQFHEPVHSIDRDVFKWTDLSAITQEMYPKSSAKASSVLGTSSAGLPTVLAANGLLCVGTEQGKIYVYDFKQTLRAVCGSDLTAKHGSVTSIALSDDHTCIASGHMTGHIHLYDLKKPNSPFRSVPPVTLSAVSSGRKEGHLEGSCIVNIGFIAGRHTAIVSADEKGLAFFHSLGKLLFVEAPDILRILGRYPDSSLSQKPPPRHLPPLVQNDGLEQGPNVRANRYTILAMAPLPLGTPNPTDAYDLVALLTPTKLVVVGLRPTPKTWFKFPRDPSEGTSRFGCKGVLAWFPSISRSTSSKLPEASQAEKQKGWPSESSVAPMLAFTWGTSLRLVRVLESKIMGQAKNVKPSGIEMEVGTIIYELVRKWIMEDDIISVQWLNVNQIVVVTSTTLGVYDITLCRLVEQVDFDGMSLSPSNRSTATNASARADAIHVVSHRVRAYKGKIFLLASDGLQVGTLLTWADRILALVQAGDFLKAIDLTRAYYAGEAPGNRNGLPDDPDLRKEVIGEKMKSLMNASTLWIFSEDRMVGETHRTPDGRGVDRTSLFEALVTICCRACIALSDFEFLFEDLFQKYDDAGITTIYLHRLEPFVLDNEIRHVPPRITQRLIHLHEEDGQPEHVERIIWHMDPSCLDLNQAIRLCQKYHLYDALIYIYIRALQDYVAPVVELLGLVRRVQQYEKARTKSFEEQGSILDDYTIEPTTANAYKVYPYLANILSGLIYPSEEPLSTLDAVQAKVDVYTFIFFGRSNVWPPGENGQLVLTSDEEGGPEPTYPYARQLLRFDSESFLHSLDIAFEDAFLNEESRNINRLIIVRILLEILASGDLPPKDVTFVNIFIARNVPKYPQFLQVAPSVLHAILVSLAQDPDSRTREDRQLAVEYLLSVYNPHESDRFVALFEAAGFYRILRSWYRQERRWPQLLSTYFDDPQFPTSDILEKANEVLSLSCRSNKSCVPTGLAGTISDTLPKLLRASIRGTAIVLEEYLPQLHQQALDSLKLTDDGHQSQFEYLNRLLGPLGGNDEDSTTHHRNGKSDNLENLRQLFIALQCQLHPEGVIELLQYLPSEKLDWTQVFQTCEANEVLDAAVWTTNKIGGPREALVQAGSYQQRLTLQIAQALVESSLRNTQHSLEILQAVGRMGTAICLEHSQGPSTTEVSSEDLWFLLLSRQIQTVQLLADSQPSKNWDSQCMTRNDLEYALSSTRSLVQETFGALVSITSTRAVSFPRLFKRLVNSAPTSMGNHYTEFRIVLGGMLDSYRSDGDMLVMTKHLVDGDLFDIIAAHQRERDRGWSPQRGICSTCRKPCLPIWGDFP</sequence>
<feature type="region of interest" description="Disordered" evidence="2">
    <location>
        <begin position="401"/>
        <end position="422"/>
    </location>
</feature>
<dbReference type="PANTHER" id="PTHR12616">
    <property type="entry name" value="VACUOLAR PROTEIN SORTING VPS41"/>
    <property type="match status" value="1"/>
</dbReference>
<dbReference type="Gene3D" id="2.130.10.10">
    <property type="entry name" value="YVTN repeat-like/Quinoprotein amine dehydrogenase"/>
    <property type="match status" value="1"/>
</dbReference>
<dbReference type="InterPro" id="IPR059070">
    <property type="entry name" value="TPR_VPS8_2"/>
</dbReference>
<dbReference type="Pfam" id="PF23410">
    <property type="entry name" value="Beta-prop_VPS8"/>
    <property type="match status" value="1"/>
</dbReference>
<dbReference type="PANTHER" id="PTHR12616:SF8">
    <property type="entry name" value="VACUOLAR PROTEIN SORTING-ASSOCIATED PROTEIN 8 HOMOLOG"/>
    <property type="match status" value="1"/>
</dbReference>
<feature type="compositionally biased region" description="Basic and acidic residues" evidence="2">
    <location>
        <begin position="13"/>
        <end position="29"/>
    </location>
</feature>
<evidence type="ECO:0000259" key="4">
    <source>
        <dbReference type="Pfam" id="PF25066"/>
    </source>
</evidence>
<organism evidence="5 6">
    <name type="scientific">Laccaria amethystina LaAM-08-1</name>
    <dbReference type="NCBI Taxonomy" id="1095629"/>
    <lineage>
        <taxon>Eukaryota</taxon>
        <taxon>Fungi</taxon>
        <taxon>Dikarya</taxon>
        <taxon>Basidiomycota</taxon>
        <taxon>Agaricomycotina</taxon>
        <taxon>Agaricomycetes</taxon>
        <taxon>Agaricomycetidae</taxon>
        <taxon>Agaricales</taxon>
        <taxon>Agaricineae</taxon>
        <taxon>Hydnangiaceae</taxon>
        <taxon>Laccaria</taxon>
    </lineage>
</organism>
<dbReference type="InterPro" id="IPR045111">
    <property type="entry name" value="Vps41/Vps8"/>
</dbReference>
<feature type="compositionally biased region" description="Low complexity" evidence="2">
    <location>
        <begin position="182"/>
        <end position="200"/>
    </location>
</feature>
<reference evidence="5 6" key="1">
    <citation type="submission" date="2014-04" db="EMBL/GenBank/DDBJ databases">
        <authorList>
            <consortium name="DOE Joint Genome Institute"/>
            <person name="Kuo A."/>
            <person name="Kohler A."/>
            <person name="Nagy L.G."/>
            <person name="Floudas D."/>
            <person name="Copeland A."/>
            <person name="Barry K.W."/>
            <person name="Cichocki N."/>
            <person name="Veneault-Fourrey C."/>
            <person name="LaButti K."/>
            <person name="Lindquist E.A."/>
            <person name="Lipzen A."/>
            <person name="Lundell T."/>
            <person name="Morin E."/>
            <person name="Murat C."/>
            <person name="Sun H."/>
            <person name="Tunlid A."/>
            <person name="Henrissat B."/>
            <person name="Grigoriev I.V."/>
            <person name="Hibbett D.S."/>
            <person name="Martin F."/>
            <person name="Nordberg H.P."/>
            <person name="Cantor M.N."/>
            <person name="Hua S.X."/>
        </authorList>
    </citation>
    <scope>NUCLEOTIDE SEQUENCE [LARGE SCALE GENOMIC DNA]</scope>
    <source>
        <strain evidence="5 6">LaAM-08-1</strain>
    </source>
</reference>
<feature type="compositionally biased region" description="Acidic residues" evidence="2">
    <location>
        <begin position="1"/>
        <end position="12"/>
    </location>
</feature>
<reference evidence="6" key="2">
    <citation type="submission" date="2015-01" db="EMBL/GenBank/DDBJ databases">
        <title>Evolutionary Origins and Diversification of the Mycorrhizal Mutualists.</title>
        <authorList>
            <consortium name="DOE Joint Genome Institute"/>
            <consortium name="Mycorrhizal Genomics Consortium"/>
            <person name="Kohler A."/>
            <person name="Kuo A."/>
            <person name="Nagy L.G."/>
            <person name="Floudas D."/>
            <person name="Copeland A."/>
            <person name="Barry K.W."/>
            <person name="Cichocki N."/>
            <person name="Veneault-Fourrey C."/>
            <person name="LaButti K."/>
            <person name="Lindquist E.A."/>
            <person name="Lipzen A."/>
            <person name="Lundell T."/>
            <person name="Morin E."/>
            <person name="Murat C."/>
            <person name="Riley R."/>
            <person name="Ohm R."/>
            <person name="Sun H."/>
            <person name="Tunlid A."/>
            <person name="Henrissat B."/>
            <person name="Grigoriev I.V."/>
            <person name="Hibbett D.S."/>
            <person name="Martin F."/>
        </authorList>
    </citation>
    <scope>NUCLEOTIDE SEQUENCE [LARGE SCALE GENOMIC DNA]</scope>
    <source>
        <strain evidence="6">LaAM-08-1</strain>
    </source>
</reference>
<dbReference type="GO" id="GO:0034058">
    <property type="term" value="P:endosomal vesicle fusion"/>
    <property type="evidence" value="ECO:0007669"/>
    <property type="project" value="TreeGrafter"/>
</dbReference>
<dbReference type="GO" id="GO:0005770">
    <property type="term" value="C:late endosome"/>
    <property type="evidence" value="ECO:0007669"/>
    <property type="project" value="TreeGrafter"/>
</dbReference>
<dbReference type="InterPro" id="IPR015943">
    <property type="entry name" value="WD40/YVTN_repeat-like_dom_sf"/>
</dbReference>
<dbReference type="STRING" id="1095629.A0A0C9WRV7"/>
<keyword evidence="6" id="KW-1185">Reference proteome</keyword>
<comment type="similarity">
    <text evidence="1">Belongs to the VPS8 family.</text>
</comment>
<dbReference type="Proteomes" id="UP000054477">
    <property type="component" value="Unassembled WGS sequence"/>
</dbReference>
<dbReference type="Pfam" id="PF12816">
    <property type="entry name" value="TPR_Vps8"/>
    <property type="match status" value="1"/>
</dbReference>
<dbReference type="GO" id="GO:0030897">
    <property type="term" value="C:HOPS complex"/>
    <property type="evidence" value="ECO:0007669"/>
    <property type="project" value="TreeGrafter"/>
</dbReference>
<dbReference type="HOGENOM" id="CLU_000917_3_1_1"/>
<dbReference type="GO" id="GO:0006623">
    <property type="term" value="P:protein targeting to vacuole"/>
    <property type="evidence" value="ECO:0007669"/>
    <property type="project" value="InterPro"/>
</dbReference>
<gene>
    <name evidence="5" type="ORF">K443DRAFT_6913</name>
</gene>
<dbReference type="InterPro" id="IPR025941">
    <property type="entry name" value="Vps8_central_dom"/>
</dbReference>
<accession>A0A0C9WRV7</accession>
<dbReference type="EMBL" id="KN838607">
    <property type="protein sequence ID" value="KIK01395.1"/>
    <property type="molecule type" value="Genomic_DNA"/>
</dbReference>
<feature type="region of interest" description="Disordered" evidence="2">
    <location>
        <begin position="1"/>
        <end position="65"/>
    </location>
</feature>
<dbReference type="OrthoDB" id="289913at2759"/>
<evidence type="ECO:0000313" key="6">
    <source>
        <dbReference type="Proteomes" id="UP000054477"/>
    </source>
</evidence>
<evidence type="ECO:0000259" key="3">
    <source>
        <dbReference type="Pfam" id="PF12816"/>
    </source>
</evidence>
<dbReference type="Pfam" id="PF25066">
    <property type="entry name" value="TPR_VPS8_2"/>
    <property type="match status" value="1"/>
</dbReference>
<evidence type="ECO:0000256" key="1">
    <source>
        <dbReference type="ARBA" id="ARBA00009422"/>
    </source>
</evidence>
<feature type="compositionally biased region" description="Acidic residues" evidence="2">
    <location>
        <begin position="30"/>
        <end position="52"/>
    </location>
</feature>
<feature type="domain" description="VPS8-like TPR-like repeats" evidence="4">
    <location>
        <begin position="1333"/>
        <end position="1492"/>
    </location>
</feature>
<name>A0A0C9WRV7_9AGAR</name>
<evidence type="ECO:0000313" key="5">
    <source>
        <dbReference type="EMBL" id="KIK01395.1"/>
    </source>
</evidence>
<feature type="domain" description="Vacuolar protein sorting-associated protein 8 central" evidence="3">
    <location>
        <begin position="790"/>
        <end position="1003"/>
    </location>
</feature>
<protein>
    <recommendedName>
        <fullName evidence="7">Vacuolar protein sorting-associated protein 8 central domain-containing protein</fullName>
    </recommendedName>
</protein>